<keyword evidence="3" id="KW-1185">Reference proteome</keyword>
<dbReference type="Proteomes" id="UP000008311">
    <property type="component" value="Unassembled WGS sequence"/>
</dbReference>
<dbReference type="EMBL" id="EQ974132">
    <property type="protein sequence ID" value="EEF33047.1"/>
    <property type="molecule type" value="Genomic_DNA"/>
</dbReference>
<proteinExistence type="predicted"/>
<evidence type="ECO:0000313" key="2">
    <source>
        <dbReference type="EMBL" id="EEF33047.1"/>
    </source>
</evidence>
<keyword evidence="1" id="KW-0812">Transmembrane</keyword>
<reference evidence="3" key="1">
    <citation type="journal article" date="2010" name="Nat. Biotechnol.">
        <title>Draft genome sequence of the oilseed species Ricinus communis.</title>
        <authorList>
            <person name="Chan A.P."/>
            <person name="Crabtree J."/>
            <person name="Zhao Q."/>
            <person name="Lorenzi H."/>
            <person name="Orvis J."/>
            <person name="Puiu D."/>
            <person name="Melake-Berhan A."/>
            <person name="Jones K.M."/>
            <person name="Redman J."/>
            <person name="Chen G."/>
            <person name="Cahoon E.B."/>
            <person name="Gedil M."/>
            <person name="Stanke M."/>
            <person name="Haas B.J."/>
            <person name="Wortman J.R."/>
            <person name="Fraser-Liggett C.M."/>
            <person name="Ravel J."/>
            <person name="Rabinowicz P.D."/>
        </authorList>
    </citation>
    <scope>NUCLEOTIDE SEQUENCE [LARGE SCALE GENOMIC DNA]</scope>
    <source>
        <strain evidence="3">cv. Hale</strain>
    </source>
</reference>
<keyword evidence="1" id="KW-0472">Membrane</keyword>
<keyword evidence="1" id="KW-1133">Transmembrane helix</keyword>
<sequence>MSNNQQSEFEKCTDSDFEAILDDLIRTIQDSGTRGHVLHLLSKDFLASLNSIFSSLGLPGFHFIKTFKKKEI</sequence>
<name>B9STL1_RICCO</name>
<protein>
    <submittedName>
        <fullName evidence="2">Uncharacterized protein</fullName>
    </submittedName>
</protein>
<feature type="transmembrane region" description="Helical" evidence="1">
    <location>
        <begin position="45"/>
        <end position="64"/>
    </location>
</feature>
<organism evidence="2 3">
    <name type="scientific">Ricinus communis</name>
    <name type="common">Castor bean</name>
    <dbReference type="NCBI Taxonomy" id="3988"/>
    <lineage>
        <taxon>Eukaryota</taxon>
        <taxon>Viridiplantae</taxon>
        <taxon>Streptophyta</taxon>
        <taxon>Embryophyta</taxon>
        <taxon>Tracheophyta</taxon>
        <taxon>Spermatophyta</taxon>
        <taxon>Magnoliopsida</taxon>
        <taxon>eudicotyledons</taxon>
        <taxon>Gunneridae</taxon>
        <taxon>Pentapetalae</taxon>
        <taxon>rosids</taxon>
        <taxon>fabids</taxon>
        <taxon>Malpighiales</taxon>
        <taxon>Euphorbiaceae</taxon>
        <taxon>Acalyphoideae</taxon>
        <taxon>Acalypheae</taxon>
        <taxon>Ricinus</taxon>
    </lineage>
</organism>
<evidence type="ECO:0000256" key="1">
    <source>
        <dbReference type="SAM" id="Phobius"/>
    </source>
</evidence>
<evidence type="ECO:0000313" key="3">
    <source>
        <dbReference type="Proteomes" id="UP000008311"/>
    </source>
</evidence>
<accession>B9STL1</accession>
<dbReference type="InParanoid" id="B9STL1"/>
<gene>
    <name evidence="2" type="ORF">RCOM_1016690</name>
</gene>
<dbReference type="AlphaFoldDB" id="B9STL1"/>